<keyword evidence="12" id="KW-0645">Protease</keyword>
<evidence type="ECO:0000313" key="13">
    <source>
        <dbReference type="Proteomes" id="UP000301737"/>
    </source>
</evidence>
<dbReference type="InterPro" id="IPR042322">
    <property type="entry name" value="Pbn1"/>
</dbReference>
<protein>
    <recommendedName>
        <fullName evidence="4 11">Protein PBN1</fullName>
    </recommendedName>
</protein>
<comment type="function">
    <text evidence="11">Required for proper folding and/or the stability of a subset of proteins in the endoplasmic reticulum. Component of glycosylphosphatidylinositol-mannosyltransferase 1 which transfers the first of the 4 mannoses in the GPI-anchor precursors during GPI-anchor biosynthesis. Probably acts by stabilizing the mannosyltransferase GPI14.</text>
</comment>
<evidence type="ECO:0000256" key="7">
    <source>
        <dbReference type="ARBA" id="ARBA00022824"/>
    </source>
</evidence>
<dbReference type="GO" id="GO:0005789">
    <property type="term" value="C:endoplasmic reticulum membrane"/>
    <property type="evidence" value="ECO:0007669"/>
    <property type="project" value="UniProtKB-SubCell"/>
</dbReference>
<dbReference type="GO" id="GO:1990529">
    <property type="term" value="C:glycosylphosphatidylinositol-mannosyltransferase I complex"/>
    <property type="evidence" value="ECO:0007669"/>
    <property type="project" value="TreeGrafter"/>
</dbReference>
<feature type="transmembrane region" description="Helical" evidence="11">
    <location>
        <begin position="393"/>
        <end position="411"/>
    </location>
</feature>
<dbReference type="GO" id="GO:0006508">
    <property type="term" value="P:proteolysis"/>
    <property type="evidence" value="ECO:0007669"/>
    <property type="project" value="UniProtKB-KW"/>
</dbReference>
<keyword evidence="6 11" id="KW-0812">Transmembrane</keyword>
<dbReference type="InterPro" id="IPR013233">
    <property type="entry name" value="PIG-X/PBN1"/>
</dbReference>
<comment type="subcellular location">
    <subcellularLocation>
        <location evidence="11">Endoplasmic reticulum membrane</location>
        <topology evidence="11">Single-pass membrane protein</topology>
    </subcellularLocation>
    <subcellularLocation>
        <location evidence="1">Endoplasmic reticulum membrane</location>
        <topology evidence="1">Single-pass type III membrane protein</topology>
    </subcellularLocation>
</comment>
<keyword evidence="12" id="KW-0378">Hydrolase</keyword>
<keyword evidence="9 11" id="KW-0472">Membrane</keyword>
<dbReference type="AlphaFoldDB" id="A0A4C2ED00"/>
<evidence type="ECO:0000313" key="12">
    <source>
        <dbReference type="EMBL" id="GCF00143.1"/>
    </source>
</evidence>
<comment type="pathway">
    <text evidence="2 11">Glycolipid biosynthesis; glycosylphosphatidylinositol-anchor biosynthesis.</text>
</comment>
<evidence type="ECO:0000256" key="5">
    <source>
        <dbReference type="ARBA" id="ARBA00022502"/>
    </source>
</evidence>
<dbReference type="SMART" id="SM00780">
    <property type="entry name" value="PIG-X"/>
    <property type="match status" value="1"/>
</dbReference>
<comment type="caution">
    <text evidence="12">The sequence shown here is derived from an EMBL/GenBank/DDBJ whole genome shotgun (WGS) entry which is preliminary data.</text>
</comment>
<evidence type="ECO:0000256" key="6">
    <source>
        <dbReference type="ARBA" id="ARBA00022692"/>
    </source>
</evidence>
<dbReference type="UniPathway" id="UPA00196"/>
<dbReference type="Pfam" id="PF08320">
    <property type="entry name" value="PIG-X"/>
    <property type="match status" value="1"/>
</dbReference>
<evidence type="ECO:0000256" key="3">
    <source>
        <dbReference type="ARBA" id="ARBA00010345"/>
    </source>
</evidence>
<proteinExistence type="inferred from homology"/>
<evidence type="ECO:0000256" key="11">
    <source>
        <dbReference type="RuleBase" id="RU366056"/>
    </source>
</evidence>
<sequence>MSNSTCSKRSRLSVVVDGVDHIEGSSHDNGTHVVVEGSSHIVAIHKRFILERDSNVNGKNRITWKSTTLPWEKFQFWEPRIVDGFSLYSEDKTVENAITTPKYSFYHSLQYEGPSDIDGVKLDWQNCDIDVSYGPRETIVDQWCALPEGQRIVYGKDVAGTRKAEFGVFNLELDDSIDVGLEGIICRWNKTGIEKCQKGLTMFKKAHTLSMEKVDVRLIEPVGMHPTLEIDLQEIMPYTDKCEIFMYLILPKNLFIDQFGGHMTDSVTPLFVSGLTDLEKPSYQLQNNGWGSEVLYRLRNGELNRIELHSRYSEPKNVSEQETSSTELVKFNPILFEACDTGISNLFQNPFYSKGVGYERYFTNDTIFHHFQNRQIGVKIPAARWHDYEKTQWFTVLCLLSSMFYLFYKLFSKPKRNR</sequence>
<dbReference type="Proteomes" id="UP000301737">
    <property type="component" value="Unassembled WGS sequence"/>
</dbReference>
<reference evidence="12 13" key="1">
    <citation type="submission" date="2019-01" db="EMBL/GenBank/DDBJ databases">
        <title>Draft Genome Sequencing of Zygosaccharomyces mellis Ca-7.</title>
        <authorList>
            <person name="Shiwa Y."/>
            <person name="Kanesaki Y."/>
            <person name="Ishige T."/>
            <person name="Mura K."/>
            <person name="Hori T."/>
            <person name="Tamura T."/>
        </authorList>
    </citation>
    <scope>NUCLEOTIDE SEQUENCE [LARGE SCALE GENOMIC DNA]</scope>
    <source>
        <strain evidence="12 13">Ca-7</strain>
    </source>
</reference>
<dbReference type="EMBL" id="BIMX01000015">
    <property type="protein sequence ID" value="GCF00143.1"/>
    <property type="molecule type" value="Genomic_DNA"/>
</dbReference>
<dbReference type="GO" id="GO:0000030">
    <property type="term" value="F:mannosyltransferase activity"/>
    <property type="evidence" value="ECO:0007669"/>
    <property type="project" value="TreeGrafter"/>
</dbReference>
<organism evidence="12 13">
    <name type="scientific">Zygosaccharomyces mellis</name>
    <dbReference type="NCBI Taxonomy" id="42258"/>
    <lineage>
        <taxon>Eukaryota</taxon>
        <taxon>Fungi</taxon>
        <taxon>Dikarya</taxon>
        <taxon>Ascomycota</taxon>
        <taxon>Saccharomycotina</taxon>
        <taxon>Saccharomycetes</taxon>
        <taxon>Saccharomycetales</taxon>
        <taxon>Saccharomycetaceae</taxon>
        <taxon>Zygosaccharomyces</taxon>
    </lineage>
</organism>
<evidence type="ECO:0000256" key="2">
    <source>
        <dbReference type="ARBA" id="ARBA00004687"/>
    </source>
</evidence>
<evidence type="ECO:0000256" key="1">
    <source>
        <dbReference type="ARBA" id="ARBA00004643"/>
    </source>
</evidence>
<evidence type="ECO:0000256" key="10">
    <source>
        <dbReference type="ARBA" id="ARBA00023180"/>
    </source>
</evidence>
<dbReference type="PANTHER" id="PTHR28533:SF1">
    <property type="entry name" value="PROTEIN PBN1"/>
    <property type="match status" value="1"/>
</dbReference>
<evidence type="ECO:0000256" key="9">
    <source>
        <dbReference type="ARBA" id="ARBA00023136"/>
    </source>
</evidence>
<keyword evidence="10" id="KW-0325">Glycoprotein</keyword>
<gene>
    <name evidence="12" type="primary">PBN1</name>
    <name evidence="12" type="ORF">ZYGM_003439</name>
</gene>
<comment type="similarity">
    <text evidence="3 11">Belongs to the PIGX family.</text>
</comment>
<keyword evidence="5 11" id="KW-0337">GPI-anchor biosynthesis</keyword>
<dbReference type="OrthoDB" id="5546453at2759"/>
<keyword evidence="8 11" id="KW-1133">Transmembrane helix</keyword>
<dbReference type="GO" id="GO:0006506">
    <property type="term" value="P:GPI anchor biosynthetic process"/>
    <property type="evidence" value="ECO:0007669"/>
    <property type="project" value="UniProtKB-UniPathway"/>
</dbReference>
<dbReference type="PANTHER" id="PTHR28533">
    <property type="entry name" value="PROTEIN PBN1"/>
    <property type="match status" value="1"/>
</dbReference>
<keyword evidence="7 11" id="KW-0256">Endoplasmic reticulum</keyword>
<evidence type="ECO:0000256" key="8">
    <source>
        <dbReference type="ARBA" id="ARBA00022989"/>
    </source>
</evidence>
<keyword evidence="13" id="KW-1185">Reference proteome</keyword>
<evidence type="ECO:0000256" key="4">
    <source>
        <dbReference type="ARBA" id="ARBA00020410"/>
    </source>
</evidence>
<accession>A0A4C2ED00</accession>
<dbReference type="GO" id="GO:0008233">
    <property type="term" value="F:peptidase activity"/>
    <property type="evidence" value="ECO:0007669"/>
    <property type="project" value="UniProtKB-KW"/>
</dbReference>
<name>A0A4C2ED00_9SACH</name>